<evidence type="ECO:0008006" key="4">
    <source>
        <dbReference type="Google" id="ProtNLM"/>
    </source>
</evidence>
<gene>
    <name evidence="2" type="ORF">NE237_025411</name>
</gene>
<dbReference type="EMBL" id="JAMYWD010000010">
    <property type="protein sequence ID" value="KAJ4958300.1"/>
    <property type="molecule type" value="Genomic_DNA"/>
</dbReference>
<feature type="transmembrane region" description="Helical" evidence="1">
    <location>
        <begin position="261"/>
        <end position="284"/>
    </location>
</feature>
<dbReference type="PANTHER" id="PTHR33133">
    <property type="entry name" value="OS08G0107100 PROTEIN-RELATED"/>
    <property type="match status" value="1"/>
</dbReference>
<feature type="transmembrane region" description="Helical" evidence="1">
    <location>
        <begin position="38"/>
        <end position="60"/>
    </location>
</feature>
<reference evidence="2" key="1">
    <citation type="journal article" date="2023" name="Plant J.">
        <title>The genome of the king protea, Protea cynaroides.</title>
        <authorList>
            <person name="Chang J."/>
            <person name="Duong T.A."/>
            <person name="Schoeman C."/>
            <person name="Ma X."/>
            <person name="Roodt D."/>
            <person name="Barker N."/>
            <person name="Li Z."/>
            <person name="Van de Peer Y."/>
            <person name="Mizrachi E."/>
        </authorList>
    </citation>
    <scope>NUCLEOTIDE SEQUENCE</scope>
    <source>
        <tissue evidence="2">Young leaves</tissue>
    </source>
</reference>
<evidence type="ECO:0000313" key="3">
    <source>
        <dbReference type="Proteomes" id="UP001141806"/>
    </source>
</evidence>
<feature type="transmembrane region" description="Helical" evidence="1">
    <location>
        <begin position="103"/>
        <end position="129"/>
    </location>
</feature>
<sequence length="306" mass="34507">MSETTTEQPEFDLHETRPLCIIYTFTDSIKILFRNPKLFICISIFIIFPLSLLILSLALYSHPLQDQIHHLQAIAQFSTTRFEAGHILKQVRVDSVTLLWIKALFWIPCYVLSLLAMISAVNSTALSCAGKRPNLQTAVTAVRLTWKRSLVTSICVFVIMVVYVHLTNAVMDCVGWNARAKWLTVVLGVVLEVELMAVLSFAMVVSVLEELFGWEAMSVGWRLMEGRRLCGWVLAGFLILVSCGIGWGFRVTMDDQEETMVVMMGLIGLFGLIVLWSYVVYTVFYCECRSRITKHAKGVDYGSSSL</sequence>
<feature type="transmembrane region" description="Helical" evidence="1">
    <location>
        <begin position="182"/>
        <end position="208"/>
    </location>
</feature>
<keyword evidence="1" id="KW-0472">Membrane</keyword>
<feature type="transmembrane region" description="Helical" evidence="1">
    <location>
        <begin position="150"/>
        <end position="170"/>
    </location>
</feature>
<protein>
    <recommendedName>
        <fullName evidence="4">Transmembrane protein</fullName>
    </recommendedName>
</protein>
<organism evidence="2 3">
    <name type="scientific">Protea cynaroides</name>
    <dbReference type="NCBI Taxonomy" id="273540"/>
    <lineage>
        <taxon>Eukaryota</taxon>
        <taxon>Viridiplantae</taxon>
        <taxon>Streptophyta</taxon>
        <taxon>Embryophyta</taxon>
        <taxon>Tracheophyta</taxon>
        <taxon>Spermatophyta</taxon>
        <taxon>Magnoliopsida</taxon>
        <taxon>Proteales</taxon>
        <taxon>Proteaceae</taxon>
        <taxon>Protea</taxon>
    </lineage>
</organism>
<proteinExistence type="predicted"/>
<evidence type="ECO:0000313" key="2">
    <source>
        <dbReference type="EMBL" id="KAJ4958300.1"/>
    </source>
</evidence>
<evidence type="ECO:0000256" key="1">
    <source>
        <dbReference type="SAM" id="Phobius"/>
    </source>
</evidence>
<name>A0A9Q0H563_9MAGN</name>
<comment type="caution">
    <text evidence="2">The sequence shown here is derived from an EMBL/GenBank/DDBJ whole genome shotgun (WGS) entry which is preliminary data.</text>
</comment>
<keyword evidence="1" id="KW-0812">Transmembrane</keyword>
<dbReference type="AlphaFoldDB" id="A0A9Q0H563"/>
<keyword evidence="3" id="KW-1185">Reference proteome</keyword>
<dbReference type="OrthoDB" id="1293150at2759"/>
<dbReference type="PANTHER" id="PTHR33133:SF21">
    <property type="entry name" value="TRANSMEMBRANE PROTEIN"/>
    <property type="match status" value="1"/>
</dbReference>
<feature type="transmembrane region" description="Helical" evidence="1">
    <location>
        <begin position="229"/>
        <end position="249"/>
    </location>
</feature>
<dbReference type="Proteomes" id="UP001141806">
    <property type="component" value="Unassembled WGS sequence"/>
</dbReference>
<accession>A0A9Q0H563</accession>
<keyword evidence="1" id="KW-1133">Transmembrane helix</keyword>